<organism evidence="2">
    <name type="scientific">Culex pipiens</name>
    <name type="common">House mosquito</name>
    <dbReference type="NCBI Taxonomy" id="7175"/>
    <lineage>
        <taxon>Eukaryota</taxon>
        <taxon>Metazoa</taxon>
        <taxon>Ecdysozoa</taxon>
        <taxon>Arthropoda</taxon>
        <taxon>Hexapoda</taxon>
        <taxon>Insecta</taxon>
        <taxon>Pterygota</taxon>
        <taxon>Neoptera</taxon>
        <taxon>Endopterygota</taxon>
        <taxon>Diptera</taxon>
        <taxon>Nematocera</taxon>
        <taxon>Culicoidea</taxon>
        <taxon>Culicidae</taxon>
        <taxon>Culicinae</taxon>
        <taxon>Culicini</taxon>
        <taxon>Culex</taxon>
        <taxon>Culex</taxon>
    </lineage>
</organism>
<feature type="region of interest" description="Disordered" evidence="1">
    <location>
        <begin position="1"/>
        <end position="33"/>
    </location>
</feature>
<sequence>MATPVTRAKTTRNHHKTRPRRPPQTRKHRAREDPTVAAVVAKVTAVAHPEVPLRVVAAHQAVPTVGVRSPVLPTIRHRILLDRTIPSSRTSCRSVVKPATWTPCEHMLTQRPVASACWDLHRAILVIIRDMDLHRDITADRRATIRIRTNRCTSKRWTSIRIRNHPRRCTT</sequence>
<evidence type="ECO:0000256" key="1">
    <source>
        <dbReference type="SAM" id="MobiDB-lite"/>
    </source>
</evidence>
<dbReference type="AlphaFoldDB" id="A0A8D8G837"/>
<name>A0A8D8G837_CULPI</name>
<evidence type="ECO:0000313" key="2">
    <source>
        <dbReference type="EMBL" id="CAG6499962.1"/>
    </source>
</evidence>
<dbReference type="EMBL" id="HBUE01139345">
    <property type="protein sequence ID" value="CAG6499962.1"/>
    <property type="molecule type" value="Transcribed_RNA"/>
</dbReference>
<proteinExistence type="predicted"/>
<accession>A0A8D8G837</accession>
<protein>
    <submittedName>
        <fullName evidence="2">(northern house mosquito) hypothetical protein</fullName>
    </submittedName>
</protein>
<feature type="compositionally biased region" description="Basic residues" evidence="1">
    <location>
        <begin position="9"/>
        <end position="29"/>
    </location>
</feature>
<reference evidence="2" key="1">
    <citation type="submission" date="2021-05" db="EMBL/GenBank/DDBJ databases">
        <authorList>
            <person name="Alioto T."/>
            <person name="Alioto T."/>
            <person name="Gomez Garrido J."/>
        </authorList>
    </citation>
    <scope>NUCLEOTIDE SEQUENCE</scope>
</reference>